<reference evidence="1" key="1">
    <citation type="submission" date="2022-04" db="EMBL/GenBank/DDBJ databases">
        <title>Hymenobacter sp. isolated from the air.</title>
        <authorList>
            <person name="Won M."/>
            <person name="Lee C.-M."/>
            <person name="Woen H.-Y."/>
            <person name="Kwon S.-W."/>
        </authorList>
    </citation>
    <scope>NUCLEOTIDE SEQUENCE</scope>
    <source>
        <strain evidence="1">5420S-77</strain>
    </source>
</reference>
<evidence type="ECO:0000313" key="1">
    <source>
        <dbReference type="EMBL" id="UOQ65986.1"/>
    </source>
</evidence>
<organism evidence="1 2">
    <name type="scientific">Hymenobacter volaticus</name>
    <dbReference type="NCBI Taxonomy" id="2932254"/>
    <lineage>
        <taxon>Bacteria</taxon>
        <taxon>Pseudomonadati</taxon>
        <taxon>Bacteroidota</taxon>
        <taxon>Cytophagia</taxon>
        <taxon>Cytophagales</taxon>
        <taxon>Hymenobacteraceae</taxon>
        <taxon>Hymenobacter</taxon>
    </lineage>
</organism>
<evidence type="ECO:0008006" key="3">
    <source>
        <dbReference type="Google" id="ProtNLM"/>
    </source>
</evidence>
<dbReference type="RefSeq" id="WP_245119966.1">
    <property type="nucleotide sequence ID" value="NZ_CP095061.1"/>
</dbReference>
<protein>
    <recommendedName>
        <fullName evidence="3">STAS/SEC14 domain-containing protein</fullName>
    </recommendedName>
</protein>
<evidence type="ECO:0000313" key="2">
    <source>
        <dbReference type="Proteomes" id="UP000830401"/>
    </source>
</evidence>
<dbReference type="Proteomes" id="UP000830401">
    <property type="component" value="Chromosome"/>
</dbReference>
<gene>
    <name evidence="1" type="ORF">MUN86_21130</name>
</gene>
<sequence>MLPAVNSTEYLQLVYRPDLRVLICRWMQQTTPQDLRSGYGLIMDEGANQSCAYWLVDARRREHAANQQDTAWMMEVYFPQVVVRLHQPVFIAYLFAPAHLTDIEANTAIPPLTYFDNRPYQIGRFIEERAALEWLTTCRAGAEKNTAISANYSFT</sequence>
<keyword evidence="2" id="KW-1185">Reference proteome</keyword>
<dbReference type="EMBL" id="CP095061">
    <property type="protein sequence ID" value="UOQ65986.1"/>
    <property type="molecule type" value="Genomic_DNA"/>
</dbReference>
<proteinExistence type="predicted"/>
<accession>A0ABY4G5F8</accession>
<name>A0ABY4G5F8_9BACT</name>